<dbReference type="SUPFAM" id="SSF56112">
    <property type="entry name" value="Protein kinase-like (PK-like)"/>
    <property type="match status" value="1"/>
</dbReference>
<dbReference type="InterPro" id="IPR051681">
    <property type="entry name" value="Ser/Thr_Kinases-Pseudokinases"/>
</dbReference>
<dbReference type="GO" id="GO:0005524">
    <property type="term" value="F:ATP binding"/>
    <property type="evidence" value="ECO:0007669"/>
    <property type="project" value="InterPro"/>
</dbReference>
<dbReference type="InterPro" id="IPR000719">
    <property type="entry name" value="Prot_kinase_dom"/>
</dbReference>
<dbReference type="Gene3D" id="1.10.510.10">
    <property type="entry name" value="Transferase(Phosphotransferase) domain 1"/>
    <property type="match status" value="1"/>
</dbReference>
<dbReference type="EMBL" id="LLXH01000645">
    <property type="protein sequence ID" value="PKC64357.1"/>
    <property type="molecule type" value="Genomic_DNA"/>
</dbReference>
<organism evidence="2 3">
    <name type="scientific">Rhizophagus irregularis</name>
    <dbReference type="NCBI Taxonomy" id="588596"/>
    <lineage>
        <taxon>Eukaryota</taxon>
        <taxon>Fungi</taxon>
        <taxon>Fungi incertae sedis</taxon>
        <taxon>Mucoromycota</taxon>
        <taxon>Glomeromycotina</taxon>
        <taxon>Glomeromycetes</taxon>
        <taxon>Glomerales</taxon>
        <taxon>Glomeraceae</taxon>
        <taxon>Rhizophagus</taxon>
    </lineage>
</organism>
<reference evidence="2 3" key="2">
    <citation type="submission" date="2017-10" db="EMBL/GenBank/DDBJ databases">
        <title>Genome analyses suggest a sexual origin of heterokaryosis in a supposedly ancient asexual fungus.</title>
        <authorList>
            <person name="Corradi N."/>
            <person name="Sedzielewska K."/>
            <person name="Noel J."/>
            <person name="Charron P."/>
            <person name="Farinelli L."/>
            <person name="Marton T."/>
            <person name="Kruger M."/>
            <person name="Pelin A."/>
            <person name="Brachmann A."/>
            <person name="Corradi N."/>
        </authorList>
    </citation>
    <scope>NUCLEOTIDE SEQUENCE [LARGE SCALE GENOMIC DNA]</scope>
    <source>
        <strain evidence="2 3">A1</strain>
    </source>
</reference>
<evidence type="ECO:0000313" key="3">
    <source>
        <dbReference type="Proteomes" id="UP000232688"/>
    </source>
</evidence>
<reference evidence="2 3" key="1">
    <citation type="submission" date="2017-10" db="EMBL/GenBank/DDBJ databases">
        <title>Extensive intraspecific genome diversity in a model arbuscular mycorrhizal fungus.</title>
        <authorList>
            <person name="Chen E.C.H."/>
            <person name="Morin E."/>
            <person name="Baudet D."/>
            <person name="Noel J."/>
            <person name="Ndikumana S."/>
            <person name="Charron P."/>
            <person name="St-Onge C."/>
            <person name="Giorgi J."/>
            <person name="Grigoriev I.V."/>
            <person name="Roux C."/>
            <person name="Martin F.M."/>
            <person name="Corradi N."/>
        </authorList>
    </citation>
    <scope>NUCLEOTIDE SEQUENCE [LARGE SCALE GENOMIC DNA]</scope>
    <source>
        <strain evidence="2 3">A1</strain>
    </source>
</reference>
<keyword evidence="2" id="KW-0418">Kinase</keyword>
<name>A0A2I1EB96_9GLOM</name>
<dbReference type="AlphaFoldDB" id="A0A2I1EB96"/>
<evidence type="ECO:0000313" key="2">
    <source>
        <dbReference type="EMBL" id="PKC64357.1"/>
    </source>
</evidence>
<gene>
    <name evidence="2" type="ORF">RhiirA1_462535</name>
</gene>
<protein>
    <submittedName>
        <fullName evidence="2">Kinase-like protein</fullName>
    </submittedName>
</protein>
<feature type="compositionally biased region" description="Basic and acidic residues" evidence="1">
    <location>
        <begin position="800"/>
        <end position="812"/>
    </location>
</feature>
<dbReference type="Proteomes" id="UP000232688">
    <property type="component" value="Unassembled WGS sequence"/>
</dbReference>
<accession>A0A2I1EB96</accession>
<feature type="region of interest" description="Disordered" evidence="1">
    <location>
        <begin position="776"/>
        <end position="812"/>
    </location>
</feature>
<dbReference type="Pfam" id="PF07714">
    <property type="entry name" value="PK_Tyr_Ser-Thr"/>
    <property type="match status" value="1"/>
</dbReference>
<dbReference type="GO" id="GO:0004674">
    <property type="term" value="F:protein serine/threonine kinase activity"/>
    <property type="evidence" value="ECO:0007669"/>
    <property type="project" value="TreeGrafter"/>
</dbReference>
<dbReference type="VEuPathDB" id="FungiDB:RhiirA1_462535"/>
<comment type="caution">
    <text evidence="2">The sequence shown here is derived from an EMBL/GenBank/DDBJ whole genome shotgun (WGS) entry which is preliminary data.</text>
</comment>
<dbReference type="PROSITE" id="PS50011">
    <property type="entry name" value="PROTEIN_KINASE_DOM"/>
    <property type="match status" value="1"/>
</dbReference>
<proteinExistence type="predicted"/>
<evidence type="ECO:0000256" key="1">
    <source>
        <dbReference type="SAM" id="MobiDB-lite"/>
    </source>
</evidence>
<dbReference type="InterPro" id="IPR011009">
    <property type="entry name" value="Kinase-like_dom_sf"/>
</dbReference>
<dbReference type="OrthoDB" id="2379684at2759"/>
<dbReference type="PANTHER" id="PTHR44329:SF6">
    <property type="entry name" value="RECEPTOR-INTERACTING SERINE_THREONINE-PROTEIN KINASE 1"/>
    <property type="match status" value="1"/>
</dbReference>
<dbReference type="InterPro" id="IPR001245">
    <property type="entry name" value="Ser-Thr/Tyr_kinase_cat_dom"/>
</dbReference>
<dbReference type="PANTHER" id="PTHR44329">
    <property type="entry name" value="SERINE/THREONINE-PROTEIN KINASE TNNI3K-RELATED"/>
    <property type="match status" value="1"/>
</dbReference>
<dbReference type="VEuPathDB" id="FungiDB:FUN_022509"/>
<dbReference type="VEuPathDB" id="FungiDB:RhiirFUN_025551"/>
<keyword evidence="2" id="KW-0808">Transferase</keyword>
<feature type="compositionally biased region" description="Low complexity" evidence="1">
    <location>
        <begin position="777"/>
        <end position="790"/>
    </location>
</feature>
<sequence>MALQCDPATNDYMLLVRDLHTSSGNIWLDLVLTYSIKMNKKGKKNSGNLLKKTFKEFCQDIKKMEQSDNTYNRDSFDLIPKLKSSPVPILFVPFNQDHENCFNCGNEYSKTLLIQQKYCENCLSKYVNSITDNEMYLDVHISTKDVHCKEHETSRNKNFCTLKIQEWCKNCSIISWFKQIVSRPLIPHFYAIDIENQNKVIEIEEDCKLCGKLIQRFSEFYKFRICSDCYHIFSGWIKSTYKKYIPILYLPWWDTANKCMTCGNLNLIFSSNCQKWCPNCFILYVGCRYCLTTNIIFGLTYQSQCRKCERIIHTSDILMYTSSGHDDIDEFLHDIHFNKNSDHEIANYMSSINKDFNVLSVYDFIIKTNYGFIWPESTVNWIPFSHIKIINEIAKGGYGIVYKAIWSHDESMYKSHYYESYRGEFQVALKKFLNSWDFKKYFLNELKSHYIHNYYGNVIICYGVTMDPATNDYMLIMQYADGGNLHNYLKIHFSDITWKEKIWIIFNISYGLRMIHEANFVHRDIHSGNILYNKITNSSIIEKDRGRNINITFEKIIAGFKEHAKVRWHIGDLGLSHPANDSLFNKEIYGVIPYIAPEIFKGAKFSHASDIYSLGMIMWECTTGCKPFANIEHDQNLIYNIIDGKRPEITEDTPEFLANLMKRCWDSDPKNRPTAWEILFILPIKYNSLELNYYAEPYYISEMRESEQKRLELIRLKKLGPKFTEKPHSKAIYTSRPLKSLYTNSSNSLTKSLFSVNSSNTKQGYISREYEFDIKGSQSSSLTDTKSSLSRANIKGSNNKKYDSKELEFDID</sequence>